<keyword evidence="2" id="KW-0812">Transmembrane</keyword>
<dbReference type="EMBL" id="QFFN01000005">
    <property type="protein sequence ID" value="PWG60288.1"/>
    <property type="molecule type" value="Genomic_DNA"/>
</dbReference>
<dbReference type="Proteomes" id="UP000245753">
    <property type="component" value="Unassembled WGS sequence"/>
</dbReference>
<feature type="compositionally biased region" description="Basic and acidic residues" evidence="1">
    <location>
        <begin position="199"/>
        <end position="229"/>
    </location>
</feature>
<feature type="transmembrane region" description="Helical" evidence="2">
    <location>
        <begin position="277"/>
        <end position="301"/>
    </location>
</feature>
<dbReference type="AlphaFoldDB" id="A0A2U2MTU2"/>
<evidence type="ECO:0000256" key="2">
    <source>
        <dbReference type="SAM" id="Phobius"/>
    </source>
</evidence>
<feature type="transmembrane region" description="Helical" evidence="2">
    <location>
        <begin position="436"/>
        <end position="459"/>
    </location>
</feature>
<keyword evidence="4" id="KW-1185">Reference proteome</keyword>
<accession>A0A2U2MTU2</accession>
<protein>
    <submittedName>
        <fullName evidence="3">Uncharacterized protein</fullName>
    </submittedName>
</protein>
<keyword evidence="2" id="KW-1133">Transmembrane helix</keyword>
<organism evidence="3 4">
    <name type="scientific">Bifidobacterium catulorum</name>
    <dbReference type="NCBI Taxonomy" id="1630173"/>
    <lineage>
        <taxon>Bacteria</taxon>
        <taxon>Bacillati</taxon>
        <taxon>Actinomycetota</taxon>
        <taxon>Actinomycetes</taxon>
        <taxon>Bifidobacteriales</taxon>
        <taxon>Bifidobacteriaceae</taxon>
        <taxon>Bifidobacterium</taxon>
    </lineage>
</organism>
<dbReference type="OrthoDB" id="3230052at2"/>
<name>A0A2U2MTU2_9BIFI</name>
<comment type="caution">
    <text evidence="3">The sequence shown here is derived from an EMBL/GenBank/DDBJ whole genome shotgun (WGS) entry which is preliminary data.</text>
</comment>
<proteinExistence type="predicted"/>
<keyword evidence="2" id="KW-0472">Membrane</keyword>
<gene>
    <name evidence="3" type="ORF">DF200_03555</name>
</gene>
<sequence length="469" mass="53672">MLGKPTNPQLPYVENQFGAMQDDPAFRYKSAMLLLGMHRWINRRDETTTFTADGNIAHHIKIETILSPEMRLRWGCNRAASKTDATETYIAVPLMFMGTGNLIHRRICDAEGRELPTISFSENRIITIEACKHLWSRLSFHEQLDKELEHRGTDIGFVLKTIIDSNTDSTDIAAENRRRENRFSSLLKLLSQIDDNDERESSEYKTSRQEPGDSSQRQERPDGTHHDGQPRPSCNESVNIAADVLRDYISSHDQVRLHLPADHNMCREETNQQNPDALALMSFLMLVSTLCTQYVLAVYIAESSVQPRMTFTVDFDTSYSRVESDWPSSIWGRLLGHAIGPRQAHDVVDMIFQTYSARSSHMEIEPIDRTVIADVKEYHSRNRPPQSCPASGDSPSKRRHSLRARSAAGRIHFSRSLMDRRPRAQIRIVILPERRILWFSFMWSLLLMVLSLADVVIYFEPSPVCVVGC</sequence>
<feature type="region of interest" description="Disordered" evidence="1">
    <location>
        <begin position="379"/>
        <end position="405"/>
    </location>
</feature>
<evidence type="ECO:0000313" key="3">
    <source>
        <dbReference type="EMBL" id="PWG60288.1"/>
    </source>
</evidence>
<evidence type="ECO:0000256" key="1">
    <source>
        <dbReference type="SAM" id="MobiDB-lite"/>
    </source>
</evidence>
<dbReference type="RefSeq" id="WP_109136921.1">
    <property type="nucleotide sequence ID" value="NZ_QFFN01000005.1"/>
</dbReference>
<reference evidence="3 4" key="1">
    <citation type="journal article" date="2018" name="Int. J. Syst. Evol. Microbiol.">
        <title>Bifidobacterium catulorum sp. nov., a novel taxon from the faeces of the baby common marmoset (Callithrix jacchus).</title>
        <authorList>
            <person name="Modesto M."/>
            <person name="Michelini S."/>
            <person name="Oki K."/>
            <person name="Biavati B."/>
            <person name="Watanabe K."/>
            <person name="Mattarelli P."/>
        </authorList>
    </citation>
    <scope>NUCLEOTIDE SEQUENCE [LARGE SCALE GENOMIC DNA]</scope>
    <source>
        <strain evidence="3 4">MRM 8.19</strain>
    </source>
</reference>
<evidence type="ECO:0000313" key="4">
    <source>
        <dbReference type="Proteomes" id="UP000245753"/>
    </source>
</evidence>
<feature type="region of interest" description="Disordered" evidence="1">
    <location>
        <begin position="195"/>
        <end position="235"/>
    </location>
</feature>